<dbReference type="Proteomes" id="UP000693970">
    <property type="component" value="Unassembled WGS sequence"/>
</dbReference>
<name>A0A9K3K5A7_9STRA</name>
<comment type="caution">
    <text evidence="3">The sequence shown here is derived from an EMBL/GenBank/DDBJ whole genome shotgun (WGS) entry which is preliminary data.</text>
</comment>
<protein>
    <submittedName>
        <fullName evidence="3">NmrA family protein</fullName>
    </submittedName>
</protein>
<evidence type="ECO:0000313" key="4">
    <source>
        <dbReference type="EMBL" id="KAG7336656.1"/>
    </source>
</evidence>
<evidence type="ECO:0000313" key="5">
    <source>
        <dbReference type="EMBL" id="KAG7371640.1"/>
    </source>
</evidence>
<dbReference type="EMBL" id="JAGRRH010000117">
    <property type="protein sequence ID" value="KAG7336573.1"/>
    <property type="molecule type" value="Genomic_DNA"/>
</dbReference>
<accession>A0A9K3K5A7</accession>
<proteinExistence type="predicted"/>
<reference evidence="3" key="2">
    <citation type="submission" date="2021-04" db="EMBL/GenBank/DDBJ databases">
        <authorList>
            <person name="Podell S."/>
        </authorList>
    </citation>
    <scope>NUCLEOTIDE SEQUENCE</scope>
    <source>
        <strain evidence="3">Hildebrandi</strain>
    </source>
</reference>
<reference evidence="3" key="1">
    <citation type="journal article" date="2021" name="Sci. Rep.">
        <title>Diploid genomic architecture of Nitzschia inconspicua, an elite biomass production diatom.</title>
        <authorList>
            <person name="Oliver A."/>
            <person name="Podell S."/>
            <person name="Pinowska A."/>
            <person name="Traller J.C."/>
            <person name="Smith S.R."/>
            <person name="McClure R."/>
            <person name="Beliaev A."/>
            <person name="Bohutskyi P."/>
            <person name="Hill E.A."/>
            <person name="Rabines A."/>
            <person name="Zheng H."/>
            <person name="Allen L.Z."/>
            <person name="Kuo A."/>
            <person name="Grigoriev I.V."/>
            <person name="Allen A.E."/>
            <person name="Hazlebeck D."/>
            <person name="Allen E.E."/>
        </authorList>
    </citation>
    <scope>NUCLEOTIDE SEQUENCE</scope>
    <source>
        <strain evidence="3">Hildebrandi</strain>
    </source>
</reference>
<dbReference type="PANTHER" id="PTHR43162:SF1">
    <property type="entry name" value="PRESTALK A DIFFERENTIATION PROTEIN A"/>
    <property type="match status" value="1"/>
</dbReference>
<evidence type="ECO:0000313" key="3">
    <source>
        <dbReference type="EMBL" id="KAG7336573.1"/>
    </source>
</evidence>
<evidence type="ECO:0000259" key="2">
    <source>
        <dbReference type="Pfam" id="PF05368"/>
    </source>
</evidence>
<keyword evidence="6" id="KW-1185">Reference proteome</keyword>
<feature type="region of interest" description="Disordered" evidence="1">
    <location>
        <begin position="335"/>
        <end position="365"/>
    </location>
</feature>
<dbReference type="AlphaFoldDB" id="A0A9K3K5A7"/>
<dbReference type="InterPro" id="IPR051604">
    <property type="entry name" value="Ergot_Alk_Oxidoreductase"/>
</dbReference>
<dbReference type="InterPro" id="IPR008030">
    <property type="entry name" value="NmrA-like"/>
</dbReference>
<sequence>MSFLKNTGKALGDIIPGLGLLTFDDNLGKIFVTSGTGVVGYRVAMSLLEQGQKDVRVGVYKGEREVGNGSAAAGNNDFVDNICKVLEAKGAEIVAFDWTKDESQEMALQGVKTIFCSLPHMDTSIDTFTRFLQKCKHHKVEHFVKLSFLHNEEYRHQVPFCKFHFQCDDLLEQAPKTSRISYTILATSHLMTTPLLTQGDGLTKDHKYVTASYGMGIDYVSPNDVADAAMVVLLNLKAHRNKVYNLTAKAPITDREVAKILSEVYRTNIQHVELGYHDYVAHLKKQRIPSWLSKDSAAFEKMKASGIDENGHNYYKDLEMIIGRKPESFKDYLMNERSQRPGKTFAPKPSDYETVAAGKKPVEAQ</sequence>
<evidence type="ECO:0000313" key="6">
    <source>
        <dbReference type="Proteomes" id="UP000693970"/>
    </source>
</evidence>
<dbReference type="OrthoDB" id="9997102at2759"/>
<organism evidence="3 6">
    <name type="scientific">Nitzschia inconspicua</name>
    <dbReference type="NCBI Taxonomy" id="303405"/>
    <lineage>
        <taxon>Eukaryota</taxon>
        <taxon>Sar</taxon>
        <taxon>Stramenopiles</taxon>
        <taxon>Ochrophyta</taxon>
        <taxon>Bacillariophyta</taxon>
        <taxon>Bacillariophyceae</taxon>
        <taxon>Bacillariophycidae</taxon>
        <taxon>Bacillariales</taxon>
        <taxon>Bacillariaceae</taxon>
        <taxon>Nitzschia</taxon>
    </lineage>
</organism>
<dbReference type="EMBL" id="JAGRRH010000113">
    <property type="protein sequence ID" value="KAG7336656.1"/>
    <property type="molecule type" value="Genomic_DNA"/>
</dbReference>
<dbReference type="PANTHER" id="PTHR43162">
    <property type="match status" value="1"/>
</dbReference>
<evidence type="ECO:0000256" key="1">
    <source>
        <dbReference type="SAM" id="MobiDB-lite"/>
    </source>
</evidence>
<feature type="domain" description="NmrA-like" evidence="2">
    <location>
        <begin position="29"/>
        <end position="304"/>
    </location>
</feature>
<gene>
    <name evidence="5" type="ORF">IV203_017781</name>
    <name evidence="4" type="ORF">IV203_024887</name>
    <name evidence="3" type="ORF">IV203_025015</name>
</gene>
<dbReference type="Pfam" id="PF05368">
    <property type="entry name" value="NmrA"/>
    <property type="match status" value="1"/>
</dbReference>
<dbReference type="EMBL" id="JAGRRH010000003">
    <property type="protein sequence ID" value="KAG7371640.1"/>
    <property type="molecule type" value="Genomic_DNA"/>
</dbReference>